<feature type="domain" description="Carbohydrate kinase FGGY N-terminal" evidence="8">
    <location>
        <begin position="7"/>
        <end position="247"/>
    </location>
</feature>
<comment type="caution">
    <text evidence="10">The sequence shown here is derived from an EMBL/GenBank/DDBJ whole genome shotgun (WGS) entry which is preliminary data.</text>
</comment>
<comment type="similarity">
    <text evidence="1">Belongs to the FGGY kinase family.</text>
</comment>
<evidence type="ECO:0000256" key="3">
    <source>
        <dbReference type="ARBA" id="ARBA00022741"/>
    </source>
</evidence>
<dbReference type="RefSeq" id="WP_125697479.1">
    <property type="nucleotide sequence ID" value="NZ_JBHTOG010000009.1"/>
</dbReference>
<dbReference type="Gene3D" id="3.30.420.40">
    <property type="match status" value="2"/>
</dbReference>
<feature type="domain" description="Carbohydrate kinase FGGY C-terminal" evidence="9">
    <location>
        <begin position="259"/>
        <end position="448"/>
    </location>
</feature>
<evidence type="ECO:0000259" key="9">
    <source>
        <dbReference type="Pfam" id="PF02782"/>
    </source>
</evidence>
<reference evidence="11" key="1">
    <citation type="journal article" date="2019" name="Int. J. Syst. Evol. Microbiol.">
        <title>The Global Catalogue of Microorganisms (GCM) 10K type strain sequencing project: providing services to taxonomists for standard genome sequencing and annotation.</title>
        <authorList>
            <consortium name="The Broad Institute Genomics Platform"/>
            <consortium name="The Broad Institute Genome Sequencing Center for Infectious Disease"/>
            <person name="Wu L."/>
            <person name="Ma J."/>
        </authorList>
    </citation>
    <scope>NUCLEOTIDE SEQUENCE [LARGE SCALE GENOMIC DNA]</scope>
    <source>
        <strain evidence="11">CCM 8947</strain>
    </source>
</reference>
<keyword evidence="11" id="KW-1185">Reference proteome</keyword>
<name>A0ABW4CMK4_9LACO</name>
<keyword evidence="5" id="KW-0067">ATP-binding</keyword>
<evidence type="ECO:0000313" key="11">
    <source>
        <dbReference type="Proteomes" id="UP001597192"/>
    </source>
</evidence>
<keyword evidence="6" id="KW-1015">Disulfide bond</keyword>
<keyword evidence="4" id="KW-0418">Kinase</keyword>
<dbReference type="PANTHER" id="PTHR10196:SF93">
    <property type="entry name" value="L-RHAMNULOKINASE"/>
    <property type="match status" value="1"/>
</dbReference>
<evidence type="ECO:0000259" key="8">
    <source>
        <dbReference type="Pfam" id="PF00370"/>
    </source>
</evidence>
<evidence type="ECO:0000313" key="10">
    <source>
        <dbReference type="EMBL" id="MFD1431518.1"/>
    </source>
</evidence>
<keyword evidence="3" id="KW-0547">Nucleotide-binding</keyword>
<dbReference type="SUPFAM" id="SSF53067">
    <property type="entry name" value="Actin-like ATPase domain"/>
    <property type="match status" value="2"/>
</dbReference>
<dbReference type="InterPro" id="IPR043129">
    <property type="entry name" value="ATPase_NBD"/>
</dbReference>
<dbReference type="InterPro" id="IPR018485">
    <property type="entry name" value="FGGY_C"/>
</dbReference>
<gene>
    <name evidence="10" type="ORF">ACFQ47_02300</name>
</gene>
<dbReference type="InterPro" id="IPR018484">
    <property type="entry name" value="FGGY_N"/>
</dbReference>
<evidence type="ECO:0000256" key="1">
    <source>
        <dbReference type="ARBA" id="ARBA00009156"/>
    </source>
</evidence>
<dbReference type="Pfam" id="PF00370">
    <property type="entry name" value="FGGY_N"/>
    <property type="match status" value="1"/>
</dbReference>
<dbReference type="EC" id="2.7.1.-" evidence="10"/>
<keyword evidence="2 10" id="KW-0808">Transferase</keyword>
<dbReference type="GO" id="GO:0016740">
    <property type="term" value="F:transferase activity"/>
    <property type="evidence" value="ECO:0007669"/>
    <property type="project" value="UniProtKB-KW"/>
</dbReference>
<protein>
    <submittedName>
        <fullName evidence="10">Rhamnulokinase family protein</fullName>
        <ecNumber evidence="10">2.7.1.-</ecNumber>
    </submittedName>
</protein>
<dbReference type="PANTHER" id="PTHR10196">
    <property type="entry name" value="SUGAR KINASE"/>
    <property type="match status" value="1"/>
</dbReference>
<dbReference type="CDD" id="cd07771">
    <property type="entry name" value="ASKHA_NBD_FGGY_RhaB-like"/>
    <property type="match status" value="1"/>
</dbReference>
<dbReference type="EMBL" id="JBHTOG010000009">
    <property type="protein sequence ID" value="MFD1431518.1"/>
    <property type="molecule type" value="Genomic_DNA"/>
</dbReference>
<sequence length="501" mass="54674">MNETTLIAVDLGASSGRVISGQLTETGLTLKEQFRFSNFPVTTGRDLYWDVLKIAQEIKYGLQLTSQDGVVPESLAVDSWGVDFGYLTSRGELLLQPHSYRDERTAFTVGQLNEKLSDWQQFRLSGNQPSPINTSSQLFADRLRYPEMQPLTDRVVMIPGLVTHLLAGKADNEYTIASTSGLLTAGTTSISPEISRALAIPAMWLAPVRLGGEHLGPLVPEIQREIGYDNRMQVVVGAGHDTAAALLALPSARDEDTAFISCGTWSLIGRQLSKPVLTHAAFNAGLTNEGTFSGHTRLLKNLTGLWLIQELQRDWSLAGNMVDFGKMTMLAAASTCTTSFIDPDAPMFASPGHMEAKIRFFLRQTGQALPQTAGDLIRIVLQSLACSYRRTLGALAETTGKPIRRLTMFGGGIQNQLLVQLTADLTGLPIDAGPVEASAIGNMISQLMVLQQSAFDRDALLAQIYHPQRILPAMNRDAEYHQFEVIVQNHDGKAISSTFSR</sequence>
<evidence type="ECO:0000256" key="6">
    <source>
        <dbReference type="ARBA" id="ARBA00023157"/>
    </source>
</evidence>
<evidence type="ECO:0000256" key="4">
    <source>
        <dbReference type="ARBA" id="ARBA00022777"/>
    </source>
</evidence>
<dbReference type="Pfam" id="PF02782">
    <property type="entry name" value="FGGY_C"/>
    <property type="match status" value="1"/>
</dbReference>
<dbReference type="Proteomes" id="UP001597192">
    <property type="component" value="Unassembled WGS sequence"/>
</dbReference>
<organism evidence="10 11">
    <name type="scientific">Lacticaseibacillus yichunensis</name>
    <dbReference type="NCBI Taxonomy" id="2486015"/>
    <lineage>
        <taxon>Bacteria</taxon>
        <taxon>Bacillati</taxon>
        <taxon>Bacillota</taxon>
        <taxon>Bacilli</taxon>
        <taxon>Lactobacillales</taxon>
        <taxon>Lactobacillaceae</taxon>
        <taxon>Lacticaseibacillus</taxon>
    </lineage>
</organism>
<evidence type="ECO:0000256" key="5">
    <source>
        <dbReference type="ARBA" id="ARBA00022840"/>
    </source>
</evidence>
<proteinExistence type="inferred from homology"/>
<dbReference type="InterPro" id="IPR013449">
    <property type="entry name" value="Rhamnulokinase"/>
</dbReference>
<evidence type="ECO:0000256" key="7">
    <source>
        <dbReference type="ARBA" id="ARBA00023308"/>
    </source>
</evidence>
<evidence type="ECO:0000256" key="2">
    <source>
        <dbReference type="ARBA" id="ARBA00022679"/>
    </source>
</evidence>
<accession>A0ABW4CMK4</accession>
<keyword evidence="7" id="KW-0684">Rhamnose metabolism</keyword>